<dbReference type="HOGENOM" id="CLU_059338_1_0_11"/>
<protein>
    <recommendedName>
        <fullName evidence="3">DUF559 domain-containing protein</fullName>
    </recommendedName>
</protein>
<dbReference type="STRING" id="1121362.A605_01080"/>
<keyword evidence="2" id="KW-1185">Reference proteome</keyword>
<evidence type="ECO:0008006" key="3">
    <source>
        <dbReference type="Google" id="ProtNLM"/>
    </source>
</evidence>
<dbReference type="Gene3D" id="3.40.960.10">
    <property type="entry name" value="VSR Endonuclease"/>
    <property type="match status" value="1"/>
</dbReference>
<evidence type="ECO:0000313" key="1">
    <source>
        <dbReference type="EMBL" id="AGF71230.1"/>
    </source>
</evidence>
<dbReference type="eggNOG" id="ENOG5031TXD">
    <property type="taxonomic scope" value="Bacteria"/>
</dbReference>
<accession>M1NUN8</accession>
<proteinExistence type="predicted"/>
<dbReference type="Proteomes" id="UP000011723">
    <property type="component" value="Chromosome"/>
</dbReference>
<dbReference type="KEGG" id="chn:A605_01080"/>
<dbReference type="OrthoDB" id="4423208at2"/>
<organism evidence="1 2">
    <name type="scientific">Corynebacterium halotolerans YIM 70093 = DSM 44683</name>
    <dbReference type="NCBI Taxonomy" id="1121362"/>
    <lineage>
        <taxon>Bacteria</taxon>
        <taxon>Bacillati</taxon>
        <taxon>Actinomycetota</taxon>
        <taxon>Actinomycetes</taxon>
        <taxon>Mycobacteriales</taxon>
        <taxon>Corynebacteriaceae</taxon>
        <taxon>Corynebacterium</taxon>
    </lineage>
</organism>
<evidence type="ECO:0000313" key="2">
    <source>
        <dbReference type="Proteomes" id="UP000011723"/>
    </source>
</evidence>
<name>M1NUN8_9CORY</name>
<sequence length="380" mass="42157">MPYAGSDSDDLVHRFPGFAGVRDGLPLPPGDVPVPERVAEVLGRAADHLGVSPMDPRARRQLREWYEQVSPRYVISRKFLRPDALSASDARHHPRRLRYRVDARTRITAHLLEHPGWIADSWSAAALLGIGDFSDGADTCVTHSGNRRLSTDPLRPTQHRKPASLPVWTVYLNDAPMKVTPPTVTLIRCLRSVLIEEHAWQVPKIARLSEPLIRAVQVIDRFRRGLGIDERHIAEVGRGLIDARKLARIISLSGPGTDSPQETLLRLIAGQAAARSGAEFLPQVPVYCDGRIGEACSKEAGVPLLTVLDLAEVTWKIALMFDGAHHWTKKQRERDARINFELAHSGWLVLRVSYGMFNDASGLAAKIEEAIRERISEAAA</sequence>
<reference evidence="1 2" key="1">
    <citation type="journal article" date="2012" name="Stand. Genomic Sci.">
        <title>Genome sequence of the halotolerant bacterium Corynebacterium halotolerans type strain YIM 70093(T) (= DSM 44683(T)).</title>
        <authorList>
            <person name="Ruckert C."/>
            <person name="Albersmeier A."/>
            <person name="Al-Dilaimi A."/>
            <person name="Niehaus K."/>
            <person name="Szczepanowski R."/>
            <person name="Kalinowski J."/>
        </authorList>
    </citation>
    <scope>NUCLEOTIDE SEQUENCE [LARGE SCALE GENOMIC DNA]</scope>
    <source>
        <strain evidence="1">YIM 70093</strain>
    </source>
</reference>
<dbReference type="AlphaFoldDB" id="M1NUN8"/>
<gene>
    <name evidence="1" type="ORF">A605_01080</name>
</gene>
<dbReference type="EMBL" id="CP003697">
    <property type="protein sequence ID" value="AGF71230.1"/>
    <property type="molecule type" value="Genomic_DNA"/>
</dbReference>
<dbReference type="PATRIC" id="fig|1121362.3.peg.208"/>